<evidence type="ECO:0000259" key="3">
    <source>
        <dbReference type="PROSITE" id="PS50102"/>
    </source>
</evidence>
<dbReference type="AlphaFoldDB" id="A0A9P5PTX4"/>
<organism evidence="4 5">
    <name type="scientific">Rhodocollybia butyracea</name>
    <dbReference type="NCBI Taxonomy" id="206335"/>
    <lineage>
        <taxon>Eukaryota</taxon>
        <taxon>Fungi</taxon>
        <taxon>Dikarya</taxon>
        <taxon>Basidiomycota</taxon>
        <taxon>Agaricomycotina</taxon>
        <taxon>Agaricomycetes</taxon>
        <taxon>Agaricomycetidae</taxon>
        <taxon>Agaricales</taxon>
        <taxon>Marasmiineae</taxon>
        <taxon>Omphalotaceae</taxon>
        <taxon>Rhodocollybia</taxon>
    </lineage>
</organism>
<keyword evidence="1" id="KW-0694">RNA-binding</keyword>
<dbReference type="PROSITE" id="PS50102">
    <property type="entry name" value="RRM"/>
    <property type="match status" value="1"/>
</dbReference>
<dbReference type="EMBL" id="JADNRY010000066">
    <property type="protein sequence ID" value="KAF9067910.1"/>
    <property type="molecule type" value="Genomic_DNA"/>
</dbReference>
<feature type="domain" description="RRM" evidence="3">
    <location>
        <begin position="280"/>
        <end position="333"/>
    </location>
</feature>
<accession>A0A9P5PTX4</accession>
<evidence type="ECO:0000256" key="2">
    <source>
        <dbReference type="SAM" id="Phobius"/>
    </source>
</evidence>
<dbReference type="InterPro" id="IPR012677">
    <property type="entry name" value="Nucleotide-bd_a/b_plait_sf"/>
</dbReference>
<dbReference type="InterPro" id="IPR000504">
    <property type="entry name" value="RRM_dom"/>
</dbReference>
<name>A0A9P5PTX4_9AGAR</name>
<comment type="caution">
    <text evidence="4">The sequence shown here is derived from an EMBL/GenBank/DDBJ whole genome shotgun (WGS) entry which is preliminary data.</text>
</comment>
<evidence type="ECO:0000313" key="5">
    <source>
        <dbReference type="Proteomes" id="UP000772434"/>
    </source>
</evidence>
<keyword evidence="2" id="KW-1133">Transmembrane helix</keyword>
<evidence type="ECO:0000313" key="4">
    <source>
        <dbReference type="EMBL" id="KAF9067910.1"/>
    </source>
</evidence>
<dbReference type="Proteomes" id="UP000772434">
    <property type="component" value="Unassembled WGS sequence"/>
</dbReference>
<gene>
    <name evidence="4" type="ORF">BDP27DRAFT_854288</name>
</gene>
<protein>
    <recommendedName>
        <fullName evidence="3">RRM domain-containing protein</fullName>
    </recommendedName>
</protein>
<dbReference type="Gene3D" id="3.30.70.330">
    <property type="match status" value="2"/>
</dbReference>
<dbReference type="InterPro" id="IPR035979">
    <property type="entry name" value="RBD_domain_sf"/>
</dbReference>
<keyword evidence="2" id="KW-0812">Transmembrane</keyword>
<evidence type="ECO:0000256" key="1">
    <source>
        <dbReference type="PROSITE-ProRule" id="PRU00176"/>
    </source>
</evidence>
<dbReference type="Pfam" id="PF00076">
    <property type="entry name" value="RRM_1"/>
    <property type="match status" value="1"/>
</dbReference>
<reference evidence="4" key="1">
    <citation type="submission" date="2020-11" db="EMBL/GenBank/DDBJ databases">
        <authorList>
            <consortium name="DOE Joint Genome Institute"/>
            <person name="Ahrendt S."/>
            <person name="Riley R."/>
            <person name="Andreopoulos W."/>
            <person name="Labutti K."/>
            <person name="Pangilinan J."/>
            <person name="Ruiz-Duenas F.J."/>
            <person name="Barrasa J.M."/>
            <person name="Sanchez-Garcia M."/>
            <person name="Camarero S."/>
            <person name="Miyauchi S."/>
            <person name="Serrano A."/>
            <person name="Linde D."/>
            <person name="Babiker R."/>
            <person name="Drula E."/>
            <person name="Ayuso-Fernandez I."/>
            <person name="Pacheco R."/>
            <person name="Padilla G."/>
            <person name="Ferreira P."/>
            <person name="Barriuso J."/>
            <person name="Kellner H."/>
            <person name="Castanera R."/>
            <person name="Alfaro M."/>
            <person name="Ramirez L."/>
            <person name="Pisabarro A.G."/>
            <person name="Kuo A."/>
            <person name="Tritt A."/>
            <person name="Lipzen A."/>
            <person name="He G."/>
            <person name="Yan M."/>
            <person name="Ng V."/>
            <person name="Cullen D."/>
            <person name="Martin F."/>
            <person name="Rosso M.-N."/>
            <person name="Henrissat B."/>
            <person name="Hibbett D."/>
            <person name="Martinez A.T."/>
            <person name="Grigoriev I.V."/>
        </authorList>
    </citation>
    <scope>NUCLEOTIDE SEQUENCE</scope>
    <source>
        <strain evidence="4">AH 40177</strain>
    </source>
</reference>
<keyword evidence="2" id="KW-0472">Membrane</keyword>
<feature type="transmembrane region" description="Helical" evidence="2">
    <location>
        <begin position="334"/>
        <end position="351"/>
    </location>
</feature>
<sequence length="374" mass="41404">MWLAVTKTRGLTWIGPPPNLKPKSRSIGDLMSTGMDKDRTDANQIFPVELPERLRRVLKSRAMSDADINALLTNTKSTNGATKTNASTESIKPSAARSLEEATFSQVIQSLSRLARFRKLSSATESSEWPEEEKPDEIREALFRAAITQSGELFERFRKTESRRLRRKVQLWRDTVRERDGGPSTSTTIATFTASEELATNSLDQSSEALKLGEIIGSNDAGPGNFSSPIATAIPSSSIPDSSAGTILDTRPATAAKDTIADEHTDEYDANVDARNVDPCLLYIGHLDPQFESKELVRAFAKFGEILAACVVCTHKVGKSKTHAVVKFRRPDQGVFSVTFHLILYYIMFWLEFEDGLGSSMSWPFNEGCLYILL</sequence>
<dbReference type="GO" id="GO:0003723">
    <property type="term" value="F:RNA binding"/>
    <property type="evidence" value="ECO:0007669"/>
    <property type="project" value="UniProtKB-UniRule"/>
</dbReference>
<keyword evidence="5" id="KW-1185">Reference proteome</keyword>
<dbReference type="SUPFAM" id="SSF54928">
    <property type="entry name" value="RNA-binding domain, RBD"/>
    <property type="match status" value="1"/>
</dbReference>
<proteinExistence type="predicted"/>
<dbReference type="CDD" id="cd00590">
    <property type="entry name" value="RRM_SF"/>
    <property type="match status" value="1"/>
</dbReference>